<dbReference type="AlphaFoldDB" id="A0A6P5AB67"/>
<evidence type="ECO:0000256" key="3">
    <source>
        <dbReference type="ARBA" id="ARBA00022692"/>
    </source>
</evidence>
<accession>A0A6P5AB67</accession>
<evidence type="ECO:0000259" key="16">
    <source>
        <dbReference type="Pfam" id="PF02932"/>
    </source>
</evidence>
<reference evidence="18" key="1">
    <citation type="submission" date="2025-08" db="UniProtKB">
        <authorList>
            <consortium name="RefSeq"/>
        </authorList>
    </citation>
    <scope>IDENTIFICATION</scope>
    <source>
        <tissue evidence="18">Gonad</tissue>
    </source>
</reference>
<keyword evidence="7 14" id="KW-0472">Membrane</keyword>
<evidence type="ECO:0000256" key="9">
    <source>
        <dbReference type="ARBA" id="ARBA00023170"/>
    </source>
</evidence>
<dbReference type="InterPro" id="IPR006029">
    <property type="entry name" value="Neurotrans-gated_channel_TM"/>
</dbReference>
<dbReference type="CDD" id="cd18997">
    <property type="entry name" value="LGIC_ECD_nAChR"/>
    <property type="match status" value="1"/>
</dbReference>
<evidence type="ECO:0000313" key="17">
    <source>
        <dbReference type="Proteomes" id="UP000515135"/>
    </source>
</evidence>
<evidence type="ECO:0000256" key="14">
    <source>
        <dbReference type="RuleBase" id="RU000687"/>
    </source>
</evidence>
<keyword evidence="5" id="KW-0770">Synapse</keyword>
<feature type="transmembrane region" description="Helical" evidence="14">
    <location>
        <begin position="292"/>
        <end position="317"/>
    </location>
</feature>
<evidence type="ECO:0000256" key="1">
    <source>
        <dbReference type="ARBA" id="ARBA00022448"/>
    </source>
</evidence>
<feature type="chain" id="PRO_5028521044" evidence="14">
    <location>
        <begin position="21"/>
        <end position="454"/>
    </location>
</feature>
<dbReference type="Gene3D" id="2.70.170.10">
    <property type="entry name" value="Neurotransmitter-gated ion-channel ligand-binding domain"/>
    <property type="match status" value="1"/>
</dbReference>
<dbReference type="InterPro" id="IPR002394">
    <property type="entry name" value="Nicotinic_acetylcholine_rcpt"/>
</dbReference>
<keyword evidence="17" id="KW-1185">Reference proteome</keyword>
<dbReference type="InterPro" id="IPR006201">
    <property type="entry name" value="Neur_channel"/>
</dbReference>
<dbReference type="FunFam" id="2.70.170.10:FF:000030">
    <property type="entry name" value="AcetylCholine Receptor"/>
    <property type="match status" value="1"/>
</dbReference>
<evidence type="ECO:0000256" key="4">
    <source>
        <dbReference type="ARBA" id="ARBA00022989"/>
    </source>
</evidence>
<dbReference type="SUPFAM" id="SSF90112">
    <property type="entry name" value="Neurotransmitter-gated ion-channel transmembrane pore"/>
    <property type="match status" value="1"/>
</dbReference>
<feature type="domain" description="Neurotransmitter-gated ion-channel transmembrane" evidence="16">
    <location>
        <begin position="237"/>
        <end position="445"/>
    </location>
</feature>
<dbReference type="Pfam" id="PF02932">
    <property type="entry name" value="Neur_chan_memb"/>
    <property type="match status" value="1"/>
</dbReference>
<keyword evidence="3 14" id="KW-0812">Transmembrane</keyword>
<name>A0A6P5AB67_BRABE</name>
<keyword evidence="6 14" id="KW-0406">Ion transport</keyword>
<dbReference type="OrthoDB" id="5975154at2759"/>
<sequence length="454" mass="51327">MANCAVYVLCLLFAVTYVQADSWETLLLGNLTADHEPEARPVLNHSHPVSVTIDVALAQIISVDSRNQQLLTSLWIRMYWTDELMRWTPSDWGGTSAIRVSSEKIWRPDILVYNSLLPYGSNFEDSEATIYSDGSVAWLFPLTMLSTCSIDVSYFPYDEQTCNLQFGSWSFDGLRVDITNKSATGDTGSYKVNEEWELISFNARRAVFLYDCCPEPYPSVTYSAFLRRRSLFYNVNVIAPCFLFVLVSLFGFWVPAACGEKLSLGVTVLLALVVFMQVVNQSLPITSRSVPYVGQFFGATIVIVAISVSFSAFGIMFHFHELNLKKPPPWLKTILFVPGYRIWQRCCSNKKSVDIKEERPDSVESDIAVENFDELTADRKSFMAGHVMTHMSKIDKNLQAIKDTADENQAQESLQEEWRFLSAQLDRVLMVSILLVYLIVSASMFLSLPPGLLR</sequence>
<evidence type="ECO:0000256" key="8">
    <source>
        <dbReference type="ARBA" id="ARBA00023157"/>
    </source>
</evidence>
<dbReference type="PRINTS" id="PR00254">
    <property type="entry name" value="NICOTINICR"/>
</dbReference>
<keyword evidence="2" id="KW-1003">Cell membrane</keyword>
<keyword evidence="10" id="KW-0325">Glycoprotein</keyword>
<dbReference type="SUPFAM" id="SSF63712">
    <property type="entry name" value="Nicotinic receptor ligand binding domain-like"/>
    <property type="match status" value="1"/>
</dbReference>
<dbReference type="InterPro" id="IPR018000">
    <property type="entry name" value="Neurotransmitter_ion_chnl_CS"/>
</dbReference>
<keyword evidence="9" id="KW-0675">Receptor</keyword>
<evidence type="ECO:0000313" key="18">
    <source>
        <dbReference type="RefSeq" id="XP_019646863.1"/>
    </source>
</evidence>
<evidence type="ECO:0000256" key="12">
    <source>
        <dbReference type="ARBA" id="ARBA00023303"/>
    </source>
</evidence>
<dbReference type="InterPro" id="IPR006202">
    <property type="entry name" value="Neur_chan_lig-bd"/>
</dbReference>
<dbReference type="GO" id="GO:0022848">
    <property type="term" value="F:acetylcholine-gated monoatomic cation-selective channel activity"/>
    <property type="evidence" value="ECO:0007669"/>
    <property type="project" value="InterPro"/>
</dbReference>
<dbReference type="InterPro" id="IPR038050">
    <property type="entry name" value="Neuro_actylchol_rec"/>
</dbReference>
<keyword evidence="14" id="KW-0732">Signal</keyword>
<evidence type="ECO:0000256" key="13">
    <source>
        <dbReference type="ARBA" id="ARBA00034099"/>
    </source>
</evidence>
<dbReference type="GO" id="GO:0004888">
    <property type="term" value="F:transmembrane signaling receptor activity"/>
    <property type="evidence" value="ECO:0007669"/>
    <property type="project" value="InterPro"/>
</dbReference>
<evidence type="ECO:0000256" key="10">
    <source>
        <dbReference type="ARBA" id="ARBA00023180"/>
    </source>
</evidence>
<evidence type="ECO:0000256" key="2">
    <source>
        <dbReference type="ARBA" id="ARBA00022475"/>
    </source>
</evidence>
<keyword evidence="1 14" id="KW-0813">Transport</keyword>
<dbReference type="Gene3D" id="1.20.58.390">
    <property type="entry name" value="Neurotransmitter-gated ion-channel transmembrane domain"/>
    <property type="match status" value="1"/>
</dbReference>
<feature type="transmembrane region" description="Helical" evidence="14">
    <location>
        <begin position="428"/>
        <end position="448"/>
    </location>
</feature>
<evidence type="ECO:0000256" key="5">
    <source>
        <dbReference type="ARBA" id="ARBA00023018"/>
    </source>
</evidence>
<feature type="transmembrane region" description="Helical" evidence="14">
    <location>
        <begin position="231"/>
        <end position="255"/>
    </location>
</feature>
<dbReference type="PRINTS" id="PR00252">
    <property type="entry name" value="NRIONCHANNEL"/>
</dbReference>
<feature type="transmembrane region" description="Helical" evidence="14">
    <location>
        <begin position="262"/>
        <end position="280"/>
    </location>
</feature>
<dbReference type="InterPro" id="IPR036719">
    <property type="entry name" value="Neuro-gated_channel_TM_sf"/>
</dbReference>
<dbReference type="CDD" id="cd19051">
    <property type="entry name" value="LGIC_TM_cation"/>
    <property type="match status" value="1"/>
</dbReference>
<evidence type="ECO:0000259" key="15">
    <source>
        <dbReference type="Pfam" id="PF02931"/>
    </source>
</evidence>
<feature type="signal peptide" evidence="14">
    <location>
        <begin position="1"/>
        <end position="20"/>
    </location>
</feature>
<dbReference type="PROSITE" id="PS00236">
    <property type="entry name" value="NEUROTR_ION_CHANNEL"/>
    <property type="match status" value="1"/>
</dbReference>
<dbReference type="PANTHER" id="PTHR18945">
    <property type="entry name" value="NEUROTRANSMITTER GATED ION CHANNEL"/>
    <property type="match status" value="1"/>
</dbReference>
<feature type="domain" description="Neurotransmitter-gated ion-channel ligand-binding" evidence="15">
    <location>
        <begin position="25"/>
        <end position="229"/>
    </location>
</feature>
<dbReference type="RefSeq" id="XP_019646863.1">
    <property type="nucleotide sequence ID" value="XM_019791304.1"/>
</dbReference>
<comment type="similarity">
    <text evidence="14">Belongs to the ligand-gated ion channel (TC 1.A.9) family.</text>
</comment>
<evidence type="ECO:0000256" key="7">
    <source>
        <dbReference type="ARBA" id="ARBA00023136"/>
    </source>
</evidence>
<dbReference type="KEGG" id="bbel:109487325"/>
<organism evidence="17 18">
    <name type="scientific">Branchiostoma belcheri</name>
    <name type="common">Amphioxus</name>
    <dbReference type="NCBI Taxonomy" id="7741"/>
    <lineage>
        <taxon>Eukaryota</taxon>
        <taxon>Metazoa</taxon>
        <taxon>Chordata</taxon>
        <taxon>Cephalochordata</taxon>
        <taxon>Leptocardii</taxon>
        <taxon>Amphioxiformes</taxon>
        <taxon>Branchiostomatidae</taxon>
        <taxon>Branchiostoma</taxon>
    </lineage>
</organism>
<proteinExistence type="inferred from homology"/>
<evidence type="ECO:0000256" key="11">
    <source>
        <dbReference type="ARBA" id="ARBA00023286"/>
    </source>
</evidence>
<comment type="subcellular location">
    <subcellularLocation>
        <location evidence="13">Synaptic cell membrane</location>
        <topology evidence="13">Multi-pass membrane protein</topology>
    </subcellularLocation>
</comment>
<dbReference type="Pfam" id="PF02931">
    <property type="entry name" value="Neur_chan_LBD"/>
    <property type="match status" value="1"/>
</dbReference>
<gene>
    <name evidence="18" type="primary">LOC109487325</name>
</gene>
<dbReference type="GO" id="GO:0045211">
    <property type="term" value="C:postsynaptic membrane"/>
    <property type="evidence" value="ECO:0007669"/>
    <property type="project" value="InterPro"/>
</dbReference>
<keyword evidence="4 14" id="KW-1133">Transmembrane helix</keyword>
<dbReference type="InterPro" id="IPR036734">
    <property type="entry name" value="Neur_chan_lig-bd_sf"/>
</dbReference>
<keyword evidence="12 14" id="KW-0407">Ion channel</keyword>
<keyword evidence="11" id="KW-1071">Ligand-gated ion channel</keyword>
<dbReference type="GeneID" id="109487325"/>
<dbReference type="Proteomes" id="UP000515135">
    <property type="component" value="Unplaced"/>
</dbReference>
<keyword evidence="8" id="KW-1015">Disulfide bond</keyword>
<protein>
    <submittedName>
        <fullName evidence="18">Neuronal acetylcholine receptor subunit alpha-3-like</fullName>
    </submittedName>
</protein>
<evidence type="ECO:0000256" key="6">
    <source>
        <dbReference type="ARBA" id="ARBA00023065"/>
    </source>
</evidence>